<organism evidence="1 2">
    <name type="scientific">Actinoplanes lutulentus</name>
    <dbReference type="NCBI Taxonomy" id="1287878"/>
    <lineage>
        <taxon>Bacteria</taxon>
        <taxon>Bacillati</taxon>
        <taxon>Actinomycetota</taxon>
        <taxon>Actinomycetes</taxon>
        <taxon>Micromonosporales</taxon>
        <taxon>Micromonosporaceae</taxon>
        <taxon>Actinoplanes</taxon>
    </lineage>
</organism>
<protein>
    <submittedName>
        <fullName evidence="1">Uncharacterized protein</fullName>
    </submittedName>
</protein>
<reference evidence="1 2" key="1">
    <citation type="submission" date="2018-06" db="EMBL/GenBank/DDBJ databases">
        <title>Genomic Encyclopedia of Type Strains, Phase III (KMG-III): the genomes of soil and plant-associated and newly described type strains.</title>
        <authorList>
            <person name="Whitman W."/>
        </authorList>
    </citation>
    <scope>NUCLEOTIDE SEQUENCE [LARGE SCALE GENOMIC DNA]</scope>
    <source>
        <strain evidence="1 2">CGMCC 4.7090</strain>
    </source>
</reference>
<evidence type="ECO:0000313" key="2">
    <source>
        <dbReference type="Proteomes" id="UP000249341"/>
    </source>
</evidence>
<name>A0A327Z4Y3_9ACTN</name>
<comment type="caution">
    <text evidence="1">The sequence shown here is derived from an EMBL/GenBank/DDBJ whole genome shotgun (WGS) entry which is preliminary data.</text>
</comment>
<evidence type="ECO:0000313" key="1">
    <source>
        <dbReference type="EMBL" id="RAK31391.1"/>
    </source>
</evidence>
<accession>A0A327Z4Y3</accession>
<gene>
    <name evidence="1" type="ORF">B0I29_115198</name>
</gene>
<proteinExistence type="predicted"/>
<dbReference type="EMBL" id="QLMJ01000015">
    <property type="protein sequence ID" value="RAK31391.1"/>
    <property type="molecule type" value="Genomic_DNA"/>
</dbReference>
<keyword evidence="2" id="KW-1185">Reference proteome</keyword>
<dbReference type="AlphaFoldDB" id="A0A327Z4Y3"/>
<dbReference type="Proteomes" id="UP000249341">
    <property type="component" value="Unassembled WGS sequence"/>
</dbReference>
<sequence length="47" mass="5566">MRTRRYRSSLLGPVMVCLSTDGDLRDLVNDEIRAERLVTWWQDQASR</sequence>